<dbReference type="InterPro" id="IPR000182">
    <property type="entry name" value="GNAT_dom"/>
</dbReference>
<sequence length="166" mass="19016">MLTLIPYQKAYAQDVANLCHLAIQSISEAIYSADEKFAWSFAPRSPYHWHKRLSKSQAWLVVDSAKSISGKPVCCGVINVETRFDSQGYIDSLYVAPNYQKRGIAKQLYQALELWARQQKFAELTVDASKVSKPLFEAQGFKLRHRSYQEKRGVIIMGYYMNKPLS</sequence>
<proteinExistence type="predicted"/>
<organism evidence="2 3">
    <name type="scientific">Shewanella pneumatophori</name>
    <dbReference type="NCBI Taxonomy" id="314092"/>
    <lineage>
        <taxon>Bacteria</taxon>
        <taxon>Pseudomonadati</taxon>
        <taxon>Pseudomonadota</taxon>
        <taxon>Gammaproteobacteria</taxon>
        <taxon>Alteromonadales</taxon>
        <taxon>Shewanellaceae</taxon>
        <taxon>Shewanella</taxon>
    </lineage>
</organism>
<dbReference type="CDD" id="cd04301">
    <property type="entry name" value="NAT_SF"/>
    <property type="match status" value="1"/>
</dbReference>
<dbReference type="AlphaFoldDB" id="A0A9X1ZGT6"/>
<protein>
    <submittedName>
        <fullName evidence="2">GNAT family N-acetyltransferase</fullName>
        <ecNumber evidence="2">2.3.1.-</ecNumber>
    </submittedName>
</protein>
<dbReference type="EC" id="2.3.1.-" evidence="2"/>
<dbReference type="InterPro" id="IPR052564">
    <property type="entry name" value="N-acetyltrans/Recomb-assoc"/>
</dbReference>
<comment type="caution">
    <text evidence="2">The sequence shown here is derived from an EMBL/GenBank/DDBJ whole genome shotgun (WGS) entry which is preliminary data.</text>
</comment>
<dbReference type="SUPFAM" id="SSF55729">
    <property type="entry name" value="Acyl-CoA N-acyltransferases (Nat)"/>
    <property type="match status" value="1"/>
</dbReference>
<dbReference type="Proteomes" id="UP001139293">
    <property type="component" value="Unassembled WGS sequence"/>
</dbReference>
<keyword evidence="3" id="KW-1185">Reference proteome</keyword>
<gene>
    <name evidence="2" type="ORF">L2740_14265</name>
</gene>
<dbReference type="EMBL" id="JAKILB010000008">
    <property type="protein sequence ID" value="MCL1139710.1"/>
    <property type="molecule type" value="Genomic_DNA"/>
</dbReference>
<dbReference type="PROSITE" id="PS51186">
    <property type="entry name" value="GNAT"/>
    <property type="match status" value="1"/>
</dbReference>
<name>A0A9X1ZGT6_9GAMM</name>
<dbReference type="PANTHER" id="PTHR43451">
    <property type="entry name" value="ACETYLTRANSFERASE (GNAT) FAMILY PROTEIN"/>
    <property type="match status" value="1"/>
</dbReference>
<evidence type="ECO:0000313" key="2">
    <source>
        <dbReference type="EMBL" id="MCL1139710.1"/>
    </source>
</evidence>
<keyword evidence="2" id="KW-0808">Transferase</keyword>
<evidence type="ECO:0000313" key="3">
    <source>
        <dbReference type="Proteomes" id="UP001139293"/>
    </source>
</evidence>
<dbReference type="PANTHER" id="PTHR43451:SF1">
    <property type="entry name" value="ACETYLTRANSFERASE"/>
    <property type="match status" value="1"/>
</dbReference>
<dbReference type="RefSeq" id="WP_248950803.1">
    <property type="nucleotide sequence ID" value="NZ_JAKILB010000008.1"/>
</dbReference>
<dbReference type="Pfam" id="PF13673">
    <property type="entry name" value="Acetyltransf_10"/>
    <property type="match status" value="1"/>
</dbReference>
<feature type="domain" description="N-acetyltransferase" evidence="1">
    <location>
        <begin position="21"/>
        <end position="166"/>
    </location>
</feature>
<reference evidence="2" key="1">
    <citation type="submission" date="2022-01" db="EMBL/GenBank/DDBJ databases">
        <title>Whole genome-based taxonomy of the Shewanellaceae.</title>
        <authorList>
            <person name="Martin-Rodriguez A.J."/>
        </authorList>
    </citation>
    <scope>NUCLEOTIDE SEQUENCE</scope>
    <source>
        <strain evidence="2">KCTC 23973</strain>
    </source>
</reference>
<dbReference type="GO" id="GO:0016747">
    <property type="term" value="F:acyltransferase activity, transferring groups other than amino-acyl groups"/>
    <property type="evidence" value="ECO:0007669"/>
    <property type="project" value="InterPro"/>
</dbReference>
<dbReference type="Gene3D" id="3.40.630.30">
    <property type="match status" value="1"/>
</dbReference>
<dbReference type="InterPro" id="IPR016181">
    <property type="entry name" value="Acyl_CoA_acyltransferase"/>
</dbReference>
<accession>A0A9X1ZGT6</accession>
<evidence type="ECO:0000259" key="1">
    <source>
        <dbReference type="PROSITE" id="PS51186"/>
    </source>
</evidence>
<keyword evidence="2" id="KW-0012">Acyltransferase</keyword>